<evidence type="ECO:0000256" key="2">
    <source>
        <dbReference type="SAM" id="MobiDB-lite"/>
    </source>
</evidence>
<proteinExistence type="predicted"/>
<dbReference type="AlphaFoldDB" id="A0A7S2Z3X4"/>
<evidence type="ECO:0000313" key="3">
    <source>
        <dbReference type="EMBL" id="CAE0020509.1"/>
    </source>
</evidence>
<accession>A0A7S2Z3X4</accession>
<name>A0A7S2Z3X4_9CHLO</name>
<sequence length="254" mass="29450">MARCERYKAKLDAYFKDLPPGSQRPSTGGGSRGVNIVKLQSENQDLKNLIAGFERSVAKLKYDKENSVSNQKYMAAVQRIKELKKSSQKMQEEISSTDKKHLHSIKDREGKIQDLMAEVKDLRKRLSSKSSVESANSVLKERLQEKDIELEQIQLDLEHEREKVLSFEVAKGNSPVKTVDERAIAELEEDVNMYRMKARELELENTDLRNELNAFDPTFFEEIEDLKHEHFQLTRRCTEYEETIRELRAELVSG</sequence>
<gene>
    <name evidence="3" type="ORF">CLAU1311_LOCUS5013</name>
</gene>
<protein>
    <submittedName>
        <fullName evidence="3">Uncharacterized protein</fullName>
    </submittedName>
</protein>
<feature type="coiled-coil region" evidence="1">
    <location>
        <begin position="36"/>
        <end position="250"/>
    </location>
</feature>
<dbReference type="EMBL" id="HBHU01007745">
    <property type="protein sequence ID" value="CAE0020509.1"/>
    <property type="molecule type" value="Transcribed_RNA"/>
</dbReference>
<reference evidence="3" key="1">
    <citation type="submission" date="2021-01" db="EMBL/GenBank/DDBJ databases">
        <authorList>
            <person name="Corre E."/>
            <person name="Pelletier E."/>
            <person name="Niang G."/>
            <person name="Scheremetjew M."/>
            <person name="Finn R."/>
            <person name="Kale V."/>
            <person name="Holt S."/>
            <person name="Cochrane G."/>
            <person name="Meng A."/>
            <person name="Brown T."/>
            <person name="Cohen L."/>
        </authorList>
    </citation>
    <scope>NUCLEOTIDE SEQUENCE</scope>
    <source>
        <strain evidence="3">RCC856</strain>
    </source>
</reference>
<organism evidence="3">
    <name type="scientific">Chloropicon laureae</name>
    <dbReference type="NCBI Taxonomy" id="464258"/>
    <lineage>
        <taxon>Eukaryota</taxon>
        <taxon>Viridiplantae</taxon>
        <taxon>Chlorophyta</taxon>
        <taxon>Chloropicophyceae</taxon>
        <taxon>Chloropicales</taxon>
        <taxon>Chloropicaceae</taxon>
        <taxon>Chloropicon</taxon>
    </lineage>
</organism>
<feature type="region of interest" description="Disordered" evidence="2">
    <location>
        <begin position="15"/>
        <end position="34"/>
    </location>
</feature>
<evidence type="ECO:0000256" key="1">
    <source>
        <dbReference type="SAM" id="Coils"/>
    </source>
</evidence>
<keyword evidence="1" id="KW-0175">Coiled coil</keyword>